<keyword evidence="6" id="KW-1185">Reference proteome</keyword>
<dbReference type="CDD" id="cd06278">
    <property type="entry name" value="PBP1_LacI-like"/>
    <property type="match status" value="1"/>
</dbReference>
<dbReference type="Pfam" id="PF00356">
    <property type="entry name" value="LacI"/>
    <property type="match status" value="1"/>
</dbReference>
<name>A0ABY5MIB0_9HYPH</name>
<dbReference type="CDD" id="cd01392">
    <property type="entry name" value="HTH_LacI"/>
    <property type="match status" value="1"/>
</dbReference>
<evidence type="ECO:0000313" key="6">
    <source>
        <dbReference type="Proteomes" id="UP001342418"/>
    </source>
</evidence>
<keyword evidence="1" id="KW-0805">Transcription regulation</keyword>
<dbReference type="SUPFAM" id="SSF47413">
    <property type="entry name" value="lambda repressor-like DNA-binding domains"/>
    <property type="match status" value="1"/>
</dbReference>
<dbReference type="SUPFAM" id="SSF53822">
    <property type="entry name" value="Periplasmic binding protein-like I"/>
    <property type="match status" value="1"/>
</dbReference>
<dbReference type="PANTHER" id="PTHR30146:SF109">
    <property type="entry name" value="HTH-TYPE TRANSCRIPTIONAL REGULATOR GALS"/>
    <property type="match status" value="1"/>
</dbReference>
<evidence type="ECO:0000256" key="2">
    <source>
        <dbReference type="ARBA" id="ARBA00023125"/>
    </source>
</evidence>
<gene>
    <name evidence="5" type="primary">ccpA_2</name>
    <name evidence="5" type="ORF">NTH_01066</name>
</gene>
<evidence type="ECO:0000313" key="5">
    <source>
        <dbReference type="EMBL" id="UUP16619.1"/>
    </source>
</evidence>
<evidence type="ECO:0000259" key="4">
    <source>
        <dbReference type="SMART" id="SM00354"/>
    </source>
</evidence>
<evidence type="ECO:0000256" key="3">
    <source>
        <dbReference type="ARBA" id="ARBA00023163"/>
    </source>
</evidence>
<reference evidence="5 6" key="1">
    <citation type="submission" date="2018-07" db="EMBL/GenBank/DDBJ databases">
        <title>Genome sequence of Nitratireductor thuwali#1536.</title>
        <authorList>
            <person name="Michoud G."/>
            <person name="Merlino G."/>
            <person name="Sefrji F.O."/>
            <person name="Daffonchio D."/>
        </authorList>
    </citation>
    <scope>NUCLEOTIDE SEQUENCE [LARGE SCALE GENOMIC DNA]</scope>
    <source>
        <strain evidence="6">Nit1536</strain>
    </source>
</reference>
<dbReference type="Gene3D" id="1.10.260.40">
    <property type="entry name" value="lambda repressor-like DNA-binding domains"/>
    <property type="match status" value="1"/>
</dbReference>
<dbReference type="InterPro" id="IPR010982">
    <property type="entry name" value="Lambda_DNA-bd_dom_sf"/>
</dbReference>
<dbReference type="Proteomes" id="UP001342418">
    <property type="component" value="Chromosome"/>
</dbReference>
<proteinExistence type="predicted"/>
<dbReference type="Gene3D" id="3.40.50.2300">
    <property type="match status" value="2"/>
</dbReference>
<organism evidence="5 6">
    <name type="scientific">Nitratireductor thuwali</name>
    <dbReference type="NCBI Taxonomy" id="2267699"/>
    <lineage>
        <taxon>Bacteria</taxon>
        <taxon>Pseudomonadati</taxon>
        <taxon>Pseudomonadota</taxon>
        <taxon>Alphaproteobacteria</taxon>
        <taxon>Hyphomicrobiales</taxon>
        <taxon>Phyllobacteriaceae</taxon>
        <taxon>Nitratireductor</taxon>
    </lineage>
</organism>
<dbReference type="EMBL" id="CP030941">
    <property type="protein sequence ID" value="UUP16619.1"/>
    <property type="molecule type" value="Genomic_DNA"/>
</dbReference>
<dbReference type="InterPro" id="IPR028082">
    <property type="entry name" value="Peripla_BP_I"/>
</dbReference>
<protein>
    <submittedName>
        <fullName evidence="5">Catabolite control protein A</fullName>
    </submittedName>
</protein>
<sequence length="349" mass="38654">MTGKFGGSPRRTTAEMVARAANVSRAAVSRAFNPDAPLKPEKRARILKLAEELSYTPDRAARALVTRRTHLVGVIVPDVCSPWESQEIDALTSALQAEGFATLLFKTRTDFSMDETLLAYMRGFNPDSVIAFTENVRPHILTRFLDRAVPIYINYVMEGGTDGRRPGEPETLFDRIDVDQWEGMEQAVALLAGYGCSRIAYLCGKEDFLAEHARRKTLQALMKRRGLGSPVIVPGDFSYDAGHAGMLDLFRVGEGADAVFAANDESAFGALDALRYELKLRVPEDVKVIGFDDIAQSHWRSYNLTTVKIDLEARVRAIVRLILRRLKAPQAPALSETVRTRLVVRGTVG</sequence>
<dbReference type="InterPro" id="IPR000843">
    <property type="entry name" value="HTH_LacI"/>
</dbReference>
<dbReference type="RefSeq" id="WP_338529031.1">
    <property type="nucleotide sequence ID" value="NZ_CP030941.1"/>
</dbReference>
<keyword evidence="2" id="KW-0238">DNA-binding</keyword>
<evidence type="ECO:0000256" key="1">
    <source>
        <dbReference type="ARBA" id="ARBA00023015"/>
    </source>
</evidence>
<dbReference type="PANTHER" id="PTHR30146">
    <property type="entry name" value="LACI-RELATED TRANSCRIPTIONAL REPRESSOR"/>
    <property type="match status" value="1"/>
</dbReference>
<keyword evidence="3" id="KW-0804">Transcription</keyword>
<dbReference type="Pfam" id="PF13377">
    <property type="entry name" value="Peripla_BP_3"/>
    <property type="match status" value="1"/>
</dbReference>
<accession>A0ABY5MIB0</accession>
<feature type="domain" description="HTH lacI-type" evidence="4">
    <location>
        <begin position="11"/>
        <end position="81"/>
    </location>
</feature>
<dbReference type="SMART" id="SM00354">
    <property type="entry name" value="HTH_LACI"/>
    <property type="match status" value="1"/>
</dbReference>
<dbReference type="InterPro" id="IPR046335">
    <property type="entry name" value="LacI/GalR-like_sensor"/>
</dbReference>